<evidence type="ECO:0000256" key="1">
    <source>
        <dbReference type="SAM" id="Phobius"/>
    </source>
</evidence>
<evidence type="ECO:0000313" key="2">
    <source>
        <dbReference type="EMBL" id="SFF23533.1"/>
    </source>
</evidence>
<feature type="transmembrane region" description="Helical" evidence="1">
    <location>
        <begin position="151"/>
        <end position="168"/>
    </location>
</feature>
<feature type="transmembrane region" description="Helical" evidence="1">
    <location>
        <begin position="51"/>
        <end position="69"/>
    </location>
</feature>
<reference evidence="2 3" key="1">
    <citation type="submission" date="2016-10" db="EMBL/GenBank/DDBJ databases">
        <authorList>
            <person name="de Groot N.N."/>
        </authorList>
    </citation>
    <scope>NUCLEOTIDE SEQUENCE [LARGE SCALE GENOMIC DNA]</scope>
    <source>
        <strain evidence="2 3">CGMCC 4.3510</strain>
    </source>
</reference>
<keyword evidence="3" id="KW-1185">Reference proteome</keyword>
<dbReference type="Proteomes" id="UP000199323">
    <property type="component" value="Unassembled WGS sequence"/>
</dbReference>
<keyword evidence="1" id="KW-0812">Transmembrane</keyword>
<organism evidence="2 3">
    <name type="scientific">Actinacidiphila alni</name>
    <dbReference type="NCBI Taxonomy" id="380248"/>
    <lineage>
        <taxon>Bacteria</taxon>
        <taxon>Bacillati</taxon>
        <taxon>Actinomycetota</taxon>
        <taxon>Actinomycetes</taxon>
        <taxon>Kitasatosporales</taxon>
        <taxon>Streptomycetaceae</taxon>
        <taxon>Actinacidiphila</taxon>
    </lineage>
</organism>
<protein>
    <recommendedName>
        <fullName evidence="4">Transmembrane protein</fullName>
    </recommendedName>
</protein>
<feature type="transmembrane region" description="Helical" evidence="1">
    <location>
        <begin position="27"/>
        <end position="45"/>
    </location>
</feature>
<dbReference type="RefSeq" id="WP_143120585.1">
    <property type="nucleotide sequence ID" value="NZ_FONG01000010.1"/>
</dbReference>
<accession>A0A1I2H2C4</accession>
<feature type="transmembrane region" description="Helical" evidence="1">
    <location>
        <begin position="124"/>
        <end position="145"/>
    </location>
</feature>
<gene>
    <name evidence="2" type="ORF">SAMN05216251_11022</name>
</gene>
<dbReference type="OrthoDB" id="4333619at2"/>
<evidence type="ECO:0000313" key="3">
    <source>
        <dbReference type="Proteomes" id="UP000199323"/>
    </source>
</evidence>
<name>A0A1I2H2C4_9ACTN</name>
<dbReference type="EMBL" id="FONG01000010">
    <property type="protein sequence ID" value="SFF23533.1"/>
    <property type="molecule type" value="Genomic_DNA"/>
</dbReference>
<sequence length="200" mass="22175">MSDTGGTARRNAGSTVRSGKGRLTDRWWVMGLLMLVLYTGMRMLINGASLWGALIAGAFYAGWMTWWLMRRRRRDGRAVGVEADELPGLERRMRHGDVPTDPRERQVMRGLARRRLAQMNRRPAVWAFVAMALVVAALTVLMAVAGDVTQALVTGIGGAAFLVWMYAMRRRNLARLTRAESRLTAGERGGPRSGQGRFAA</sequence>
<evidence type="ECO:0008006" key="4">
    <source>
        <dbReference type="Google" id="ProtNLM"/>
    </source>
</evidence>
<dbReference type="AlphaFoldDB" id="A0A1I2H2C4"/>
<keyword evidence="1" id="KW-0472">Membrane</keyword>
<keyword evidence="1" id="KW-1133">Transmembrane helix</keyword>
<proteinExistence type="predicted"/>